<evidence type="ECO:0000256" key="7">
    <source>
        <dbReference type="ARBA" id="ARBA00033367"/>
    </source>
</evidence>
<dbReference type="SUPFAM" id="SSF49899">
    <property type="entry name" value="Concanavalin A-like lectins/glucanases"/>
    <property type="match status" value="1"/>
</dbReference>
<evidence type="ECO:0000256" key="4">
    <source>
        <dbReference type="ARBA" id="ARBA00019623"/>
    </source>
</evidence>
<dbReference type="Gene3D" id="2.60.120.560">
    <property type="entry name" value="Exo-inulinase, domain 1"/>
    <property type="match status" value="1"/>
</dbReference>
<evidence type="ECO:0000256" key="6">
    <source>
        <dbReference type="ARBA" id="ARBA00023295"/>
    </source>
</evidence>
<dbReference type="PANTHER" id="PTHR43101">
    <property type="entry name" value="BETA-FRUCTOSIDASE"/>
    <property type="match status" value="1"/>
</dbReference>
<dbReference type="GO" id="GO:0016787">
    <property type="term" value="F:hydrolase activity"/>
    <property type="evidence" value="ECO:0007669"/>
    <property type="project" value="UniProtKB-KW"/>
</dbReference>
<keyword evidence="6 8" id="KW-0326">Glycosidase</keyword>
<keyword evidence="9" id="KW-0963">Cytoplasm</keyword>
<evidence type="ECO:0000256" key="1">
    <source>
        <dbReference type="ARBA" id="ARBA00004914"/>
    </source>
</evidence>
<dbReference type="InterPro" id="IPR006232">
    <property type="entry name" value="Suc6P_hydrolase"/>
</dbReference>
<evidence type="ECO:0000256" key="5">
    <source>
        <dbReference type="ARBA" id="ARBA00022801"/>
    </source>
</evidence>
<dbReference type="EMBL" id="CP101620">
    <property type="protein sequence ID" value="UTY40022.1"/>
    <property type="molecule type" value="Genomic_DNA"/>
</dbReference>
<reference evidence="12" key="1">
    <citation type="submission" date="2022-07" db="EMBL/GenBank/DDBJ databases">
        <title>Faecal culturing of patients with breast cancer.</title>
        <authorList>
            <person name="Teng N.M.Y."/>
            <person name="Kiu R."/>
            <person name="Evans R."/>
            <person name="Baker D.J."/>
            <person name="Zenner C."/>
            <person name="Robinson S.D."/>
            <person name="Hall L.J."/>
        </authorList>
    </citation>
    <scope>NUCLEOTIDE SEQUENCE</scope>
    <source>
        <strain evidence="12">LH1062</strain>
    </source>
</reference>
<dbReference type="Gene3D" id="2.115.10.20">
    <property type="entry name" value="Glycosyl hydrolase domain, family 43"/>
    <property type="match status" value="1"/>
</dbReference>
<comment type="catalytic activity">
    <reaction evidence="8">
        <text>Hydrolysis of terminal non-reducing beta-D-fructofuranoside residues in beta-D-fructofuranosides.</text>
        <dbReference type="EC" id="3.2.1.26"/>
    </reaction>
</comment>
<comment type="similarity">
    <text evidence="2 8">Belongs to the glycosyl hydrolase 32 family.</text>
</comment>
<evidence type="ECO:0000256" key="8">
    <source>
        <dbReference type="RuleBase" id="RU362110"/>
    </source>
</evidence>
<dbReference type="Pfam" id="PF00251">
    <property type="entry name" value="Glyco_hydro_32N"/>
    <property type="match status" value="1"/>
</dbReference>
<organism evidence="12 13">
    <name type="scientific">Allocoprobacillus halotolerans</name>
    <dbReference type="NCBI Taxonomy" id="2944914"/>
    <lineage>
        <taxon>Bacteria</taxon>
        <taxon>Bacillati</taxon>
        <taxon>Bacillota</taxon>
        <taxon>Erysipelotrichia</taxon>
        <taxon>Erysipelotrichales</taxon>
        <taxon>Erysipelotrichaceae</taxon>
        <taxon>Allocoprobacillus</taxon>
    </lineage>
</organism>
<feature type="domain" description="Glycosyl hydrolase family 32 N-terminal" evidence="10">
    <location>
        <begin position="28"/>
        <end position="335"/>
    </location>
</feature>
<sequence length="470" mass="55533">MEEIRKQFEEANQKSQEVQQDAWRLKYHLMPPVGWLNDPNGLCQYQDVYHIFYQYAPQRADGKALKGWGHYTTKDFIHYQTQPITLYPDKPIDQDGAYSGCAWVNDDEIQFFYTGNIKFPGEYDYINEGRGHYVNAFSSQDGYHFSEKKNLLKNEDYPDDLSCHVRDPKIYQENDKYYMVLGARTRQSQGCVIIYQSDDLNHWQYYTRLETPYPFGYMWECPDFFELDSQKILMTCPQGLKQDGYHYENVYANGYFLVDGTMENLQLKEFQELDYGFDFYAPQTFLDQNNRRILIGWMGLPDIPYSNPTVEKGWQHALTLPRVLTLKNQHVYQYPVEEILQARQLKEQLDLSKNQTYHDSVICQCHFTQLSDAWTISLREDVILSYHQNLLTLTIGKSGYGRNARHIEIDSIEEIDIFSDTSSLEIFVNHGEYVLSSRVYDDMQDMNIFIDSSCHMDVYQMPNFIYTKDL</sequence>
<evidence type="ECO:0000256" key="2">
    <source>
        <dbReference type="ARBA" id="ARBA00009902"/>
    </source>
</evidence>
<dbReference type="InterPro" id="IPR013320">
    <property type="entry name" value="ConA-like_dom_sf"/>
</dbReference>
<dbReference type="InterPro" id="IPR023296">
    <property type="entry name" value="Glyco_hydro_beta-prop_sf"/>
</dbReference>
<dbReference type="InterPro" id="IPR051214">
    <property type="entry name" value="GH32_Enzymes"/>
</dbReference>
<protein>
    <recommendedName>
        <fullName evidence="4 8">Sucrose-6-phosphate hydrolase</fullName>
        <ecNumber evidence="3 8">3.2.1.26</ecNumber>
    </recommendedName>
    <alternativeName>
        <fullName evidence="7 9">Invertase</fullName>
    </alternativeName>
</protein>
<evidence type="ECO:0000313" key="13">
    <source>
        <dbReference type="Proteomes" id="UP001060112"/>
    </source>
</evidence>
<dbReference type="Proteomes" id="UP001060112">
    <property type="component" value="Chromosome"/>
</dbReference>
<comment type="pathway">
    <text evidence="1 9">Glycan biosynthesis; sucrose metabolism.</text>
</comment>
<dbReference type="InterPro" id="IPR001362">
    <property type="entry name" value="Glyco_hydro_32"/>
</dbReference>
<dbReference type="InterPro" id="IPR013148">
    <property type="entry name" value="Glyco_hydro_32_N"/>
</dbReference>
<dbReference type="InterPro" id="IPR013189">
    <property type="entry name" value="Glyco_hydro_32_C"/>
</dbReference>
<dbReference type="CDD" id="cd18623">
    <property type="entry name" value="GH32_ScrB-like"/>
    <property type="match status" value="1"/>
</dbReference>
<dbReference type="Pfam" id="PF08244">
    <property type="entry name" value="Glyco_hydro_32C"/>
    <property type="match status" value="1"/>
</dbReference>
<keyword evidence="5 8" id="KW-0378">Hydrolase</keyword>
<evidence type="ECO:0000313" key="12">
    <source>
        <dbReference type="EMBL" id="UTY40022.1"/>
    </source>
</evidence>
<dbReference type="InterPro" id="IPR018053">
    <property type="entry name" value="Glyco_hydro_32_AS"/>
</dbReference>
<dbReference type="SUPFAM" id="SSF75005">
    <property type="entry name" value="Arabinanase/levansucrase/invertase"/>
    <property type="match status" value="1"/>
</dbReference>
<dbReference type="EC" id="3.2.1.26" evidence="3 8"/>
<keyword evidence="9" id="KW-0119">Carbohydrate metabolism</keyword>
<gene>
    <name evidence="12" type="ORF">NMU03_04245</name>
</gene>
<name>A0ABY5I7W8_9FIRM</name>
<comment type="function">
    <text evidence="9">Enables the bacterium to metabolize sucrose as a sole carbon source.</text>
</comment>
<evidence type="ECO:0000259" key="11">
    <source>
        <dbReference type="Pfam" id="PF08244"/>
    </source>
</evidence>
<dbReference type="RefSeq" id="WP_290141456.1">
    <property type="nucleotide sequence ID" value="NZ_CP101620.1"/>
</dbReference>
<dbReference type="SMART" id="SM00640">
    <property type="entry name" value="Glyco_32"/>
    <property type="match status" value="1"/>
</dbReference>
<evidence type="ECO:0000259" key="10">
    <source>
        <dbReference type="Pfam" id="PF00251"/>
    </source>
</evidence>
<feature type="domain" description="Glycosyl hydrolase family 32 C-terminal" evidence="11">
    <location>
        <begin position="412"/>
        <end position="447"/>
    </location>
</feature>
<dbReference type="PANTHER" id="PTHR43101:SF1">
    <property type="entry name" value="BETA-FRUCTOSIDASE"/>
    <property type="match status" value="1"/>
</dbReference>
<proteinExistence type="inferred from homology"/>
<keyword evidence="13" id="KW-1185">Reference proteome</keyword>
<evidence type="ECO:0000256" key="9">
    <source>
        <dbReference type="RuleBase" id="RU365015"/>
    </source>
</evidence>
<comment type="subcellular location">
    <subcellularLocation>
        <location evidence="9">Cytoplasm</location>
    </subcellularLocation>
</comment>
<dbReference type="PROSITE" id="PS00609">
    <property type="entry name" value="GLYCOSYL_HYDROL_F32"/>
    <property type="match status" value="1"/>
</dbReference>
<evidence type="ECO:0000256" key="3">
    <source>
        <dbReference type="ARBA" id="ARBA00012758"/>
    </source>
</evidence>
<dbReference type="NCBIfam" id="TIGR01322">
    <property type="entry name" value="scrB_fam"/>
    <property type="match status" value="1"/>
</dbReference>
<accession>A0ABY5I7W8</accession>